<organism evidence="2 3">
    <name type="scientific">Candidatus Nomurabacteria bacterium RIFCSPHIGHO2_01_FULL_40_24b</name>
    <dbReference type="NCBI Taxonomy" id="1801739"/>
    <lineage>
        <taxon>Bacteria</taxon>
        <taxon>Candidatus Nomuraibacteriota</taxon>
    </lineage>
</organism>
<dbReference type="SUPFAM" id="SSF82771">
    <property type="entry name" value="GIY-YIG endonuclease"/>
    <property type="match status" value="1"/>
</dbReference>
<protein>
    <recommendedName>
        <fullName evidence="1">GIY-YIG domain-containing protein</fullName>
    </recommendedName>
</protein>
<reference evidence="2 3" key="1">
    <citation type="journal article" date="2016" name="Nat. Commun.">
        <title>Thousands of microbial genomes shed light on interconnected biogeochemical processes in an aquifer system.</title>
        <authorList>
            <person name="Anantharaman K."/>
            <person name="Brown C.T."/>
            <person name="Hug L.A."/>
            <person name="Sharon I."/>
            <person name="Castelle C.J."/>
            <person name="Probst A.J."/>
            <person name="Thomas B.C."/>
            <person name="Singh A."/>
            <person name="Wilkins M.J."/>
            <person name="Karaoz U."/>
            <person name="Brodie E.L."/>
            <person name="Williams K.H."/>
            <person name="Hubbard S.S."/>
            <person name="Banfield J.F."/>
        </authorList>
    </citation>
    <scope>NUCLEOTIDE SEQUENCE [LARGE SCALE GENOMIC DNA]</scope>
</reference>
<dbReference type="Gene3D" id="3.40.1440.10">
    <property type="entry name" value="GIY-YIG endonuclease"/>
    <property type="match status" value="1"/>
</dbReference>
<dbReference type="Proteomes" id="UP000177370">
    <property type="component" value="Unassembled WGS sequence"/>
</dbReference>
<gene>
    <name evidence="2" type="ORF">A2647_03245</name>
</gene>
<dbReference type="Pfam" id="PF01541">
    <property type="entry name" value="GIY-YIG"/>
    <property type="match status" value="1"/>
</dbReference>
<dbReference type="EMBL" id="MFTP01000003">
    <property type="protein sequence ID" value="OGI66161.1"/>
    <property type="molecule type" value="Genomic_DNA"/>
</dbReference>
<evidence type="ECO:0000313" key="3">
    <source>
        <dbReference type="Proteomes" id="UP000177370"/>
    </source>
</evidence>
<proteinExistence type="predicted"/>
<dbReference type="AlphaFoldDB" id="A0A1F6V928"/>
<dbReference type="InterPro" id="IPR000305">
    <property type="entry name" value="GIY-YIG_endonuc"/>
</dbReference>
<dbReference type="InterPro" id="IPR035901">
    <property type="entry name" value="GIY-YIG_endonuc_sf"/>
</dbReference>
<dbReference type="CDD" id="cd10449">
    <property type="entry name" value="GIY-YIG_SLX1_like"/>
    <property type="match status" value="1"/>
</dbReference>
<evidence type="ECO:0000259" key="1">
    <source>
        <dbReference type="PROSITE" id="PS50164"/>
    </source>
</evidence>
<comment type="caution">
    <text evidence="2">The sequence shown here is derived from an EMBL/GenBank/DDBJ whole genome shotgun (WGS) entry which is preliminary data.</text>
</comment>
<sequence>MFTVYAIYSQTSDKIYIGQTIDIDSRLKQHNSNGGDHLGKFTLQNRGPWALIHKEAFPTRTEAIKRERQLKSFRGREFVKNLIKHMRP</sequence>
<dbReference type="PROSITE" id="PS50164">
    <property type="entry name" value="GIY_YIG"/>
    <property type="match status" value="1"/>
</dbReference>
<accession>A0A1F6V928</accession>
<name>A0A1F6V928_9BACT</name>
<feature type="domain" description="GIY-YIG" evidence="1">
    <location>
        <begin position="1"/>
        <end position="82"/>
    </location>
</feature>
<evidence type="ECO:0000313" key="2">
    <source>
        <dbReference type="EMBL" id="OGI66161.1"/>
    </source>
</evidence>